<reference evidence="4" key="1">
    <citation type="submission" date="2020-12" db="EMBL/GenBank/DDBJ databases">
        <title>Vagococcus allomyrinae sp. nov. and Enterococcus lavae sp. nov., isolated from the larvae of Allomyrina dichotoma.</title>
        <authorList>
            <person name="Lee S.D."/>
        </authorList>
    </citation>
    <scope>NUCLEOTIDE SEQUENCE</scope>
    <source>
        <strain evidence="4">BWB3-3</strain>
    </source>
</reference>
<accession>A0A940SXJ3</accession>
<dbReference type="SUPFAM" id="SSF52218">
    <property type="entry name" value="Flavoproteins"/>
    <property type="match status" value="1"/>
</dbReference>
<evidence type="ECO:0000259" key="3">
    <source>
        <dbReference type="Pfam" id="PF03358"/>
    </source>
</evidence>
<dbReference type="Proteomes" id="UP000674938">
    <property type="component" value="Unassembled WGS sequence"/>
</dbReference>
<sequence>MKIFKTLRKHLIGEVTLFSAYDQLISPCNDCRHCWQQTECPMADQMQTLYSKINEYDNVIIVSTLYFSELSGPLLSMCSRFQYFWTARQFRNIELITKHKKGVLIIAGAGDGDTISAERSADILFHHLKTDCIGKVFSLKTAVTPASKDWRALAQAKELAENLNDHYLATAPLTDD</sequence>
<feature type="domain" description="NADPH-dependent FMN reductase-like" evidence="3">
    <location>
        <begin position="13"/>
        <end position="141"/>
    </location>
</feature>
<dbReference type="EMBL" id="JAEEGA010000026">
    <property type="protein sequence ID" value="MBP1044385.1"/>
    <property type="molecule type" value="Genomic_DNA"/>
</dbReference>
<evidence type="ECO:0000313" key="4">
    <source>
        <dbReference type="EMBL" id="MBP1044385.1"/>
    </source>
</evidence>
<evidence type="ECO:0000313" key="5">
    <source>
        <dbReference type="Proteomes" id="UP000674938"/>
    </source>
</evidence>
<comment type="caution">
    <text evidence="4">The sequence shown here is derived from an EMBL/GenBank/DDBJ whole genome shotgun (WGS) entry which is preliminary data.</text>
</comment>
<dbReference type="AlphaFoldDB" id="A0A940SXJ3"/>
<protein>
    <submittedName>
        <fullName evidence="4">Flavodoxin family protein</fullName>
    </submittedName>
</protein>
<organism evidence="4 5">
    <name type="scientific">Vagococcus allomyrinae</name>
    <dbReference type="NCBI Taxonomy" id="2794353"/>
    <lineage>
        <taxon>Bacteria</taxon>
        <taxon>Bacillati</taxon>
        <taxon>Bacillota</taxon>
        <taxon>Bacilli</taxon>
        <taxon>Lactobacillales</taxon>
        <taxon>Enterococcaceae</taxon>
        <taxon>Vagococcus</taxon>
    </lineage>
</organism>
<dbReference type="InterPro" id="IPR005025">
    <property type="entry name" value="FMN_Rdtase-like_dom"/>
</dbReference>
<evidence type="ECO:0000256" key="2">
    <source>
        <dbReference type="ARBA" id="ARBA00022643"/>
    </source>
</evidence>
<keyword evidence="1" id="KW-0285">Flavoprotein</keyword>
<dbReference type="PANTHER" id="PTHR43278:SF4">
    <property type="entry name" value="NAD(P)H-DEPENDENT FMN-CONTAINING OXIDOREDUCTASE YWQN-RELATED"/>
    <property type="match status" value="1"/>
</dbReference>
<gene>
    <name evidence="4" type="ORF">I6N95_25580</name>
</gene>
<dbReference type="RefSeq" id="WP_209532804.1">
    <property type="nucleotide sequence ID" value="NZ_JAEEGA010000026.1"/>
</dbReference>
<dbReference type="Gene3D" id="3.40.50.360">
    <property type="match status" value="1"/>
</dbReference>
<dbReference type="InterPro" id="IPR029039">
    <property type="entry name" value="Flavoprotein-like_sf"/>
</dbReference>
<dbReference type="GO" id="GO:0016491">
    <property type="term" value="F:oxidoreductase activity"/>
    <property type="evidence" value="ECO:0007669"/>
    <property type="project" value="InterPro"/>
</dbReference>
<name>A0A940SXJ3_9ENTE</name>
<dbReference type="Pfam" id="PF03358">
    <property type="entry name" value="FMN_red"/>
    <property type="match status" value="1"/>
</dbReference>
<keyword evidence="5" id="KW-1185">Reference proteome</keyword>
<dbReference type="PANTHER" id="PTHR43278">
    <property type="entry name" value="NAD(P)H-DEPENDENT FMN-CONTAINING OXIDOREDUCTASE YWQN-RELATED"/>
    <property type="match status" value="1"/>
</dbReference>
<evidence type="ECO:0000256" key="1">
    <source>
        <dbReference type="ARBA" id="ARBA00022630"/>
    </source>
</evidence>
<dbReference type="InterPro" id="IPR051796">
    <property type="entry name" value="ISF_SsuE-like"/>
</dbReference>
<keyword evidence="2" id="KW-0288">FMN</keyword>
<proteinExistence type="predicted"/>